<dbReference type="PATRIC" id="fig|1006576.9.peg.271"/>
<feature type="domain" description="SHS2" evidence="2">
    <location>
        <begin position="2"/>
        <end position="196"/>
    </location>
</feature>
<dbReference type="EMBL" id="LN824141">
    <property type="protein sequence ID" value="CEP77605.1"/>
    <property type="molecule type" value="Genomic_DNA"/>
</dbReference>
<dbReference type="GO" id="GO:0051301">
    <property type="term" value="P:cell division"/>
    <property type="evidence" value="ECO:0007669"/>
    <property type="project" value="UniProtKB-KW"/>
</dbReference>
<dbReference type="HOGENOM" id="CLU_010661_1_0_0"/>
<dbReference type="Gene3D" id="3.30.420.40">
    <property type="match status" value="2"/>
</dbReference>
<dbReference type="AlphaFoldDB" id="A0A0C7P031"/>
<evidence type="ECO:0000313" key="4">
    <source>
        <dbReference type="Proteomes" id="UP000032809"/>
    </source>
</evidence>
<dbReference type="PANTHER" id="PTHR32432">
    <property type="entry name" value="CELL DIVISION PROTEIN FTSA-RELATED"/>
    <property type="match status" value="1"/>
</dbReference>
<dbReference type="Pfam" id="PF14450">
    <property type="entry name" value="FtsA"/>
    <property type="match status" value="1"/>
</dbReference>
<dbReference type="Proteomes" id="UP000032809">
    <property type="component" value="Chromosome I"/>
</dbReference>
<dbReference type="PANTHER" id="PTHR32432:SF3">
    <property type="entry name" value="ETHANOLAMINE UTILIZATION PROTEIN EUTJ"/>
    <property type="match status" value="1"/>
</dbReference>
<dbReference type="InterPro" id="IPR003494">
    <property type="entry name" value="SHS2_FtsA"/>
</dbReference>
<dbReference type="STRING" id="1006576.DTL3_0274"/>
<dbReference type="GO" id="GO:0003723">
    <property type="term" value="F:RNA binding"/>
    <property type="evidence" value="ECO:0007669"/>
    <property type="project" value="UniProtKB-KW"/>
</dbReference>
<dbReference type="CDD" id="cd24004">
    <property type="entry name" value="ASKHA_NBD_PilM-like"/>
    <property type="match status" value="1"/>
</dbReference>
<gene>
    <name evidence="3" type="primary">ftsA1</name>
    <name evidence="3" type="ORF">DTL3_0274</name>
</gene>
<evidence type="ECO:0000313" key="3">
    <source>
        <dbReference type="EMBL" id="CEP77605.1"/>
    </source>
</evidence>
<dbReference type="KEGG" id="dtn:DTL3_0274"/>
<dbReference type="SUPFAM" id="SSF53067">
    <property type="entry name" value="Actin-like ATPase domain"/>
    <property type="match status" value="2"/>
</dbReference>
<reference evidence="4" key="1">
    <citation type="submission" date="2014-11" db="EMBL/GenBank/DDBJ databases">
        <authorList>
            <person name="Wibberg D."/>
        </authorList>
    </citation>
    <scope>NUCLEOTIDE SEQUENCE [LARGE SCALE GENOMIC DNA]</scope>
    <source>
        <strain evidence="4">L3</strain>
    </source>
</reference>
<dbReference type="InterPro" id="IPR043129">
    <property type="entry name" value="ATPase_NBD"/>
</dbReference>
<accession>A0A0C7P031</accession>
<protein>
    <submittedName>
        <fullName evidence="3">Cell division protein FtsA</fullName>
    </submittedName>
</protein>
<dbReference type="SMART" id="SM00842">
    <property type="entry name" value="FtsA"/>
    <property type="match status" value="1"/>
</dbReference>
<dbReference type="PROSITE" id="PS50889">
    <property type="entry name" value="S4"/>
    <property type="match status" value="1"/>
</dbReference>
<keyword evidence="3" id="KW-0131">Cell cycle</keyword>
<proteinExistence type="predicted"/>
<sequence length="690" mass="76771">MVFGLDIGTRTIVGILASYDEIAEKIIVHHFYEVEHENRAMIDGQIHDVARVAKGVAKVKKALEDKSGKKLNEVAIAIAGRFLISSIGTYSLNISEYGYLSSDVINKMEIEAVNAAAEKLQYPQSMYCVGYSVLYYSLDNQWMKHLEGQKGNQAKVKVLAAFLPSNVVEAMLSVLDRVNLKPMHITLEPIAATSLVVPEDLRNLNIAMIDIGAGTSDIAISDKGIITGYGMVPKAGDEITDVISEGLLVDFKTAESIKRQLKIKETISFLDILDNSQTITKQEVLNLISPVIDDITEKIAKEIINLNGKPPIAVMIVGGGGKVPLITEKLAEKLGIPNNRVSLKTLKNIDIIFFENEKLEGSEYITPLGIVNVALKKQGSVFTEVKVNGRSVNMLMIGKDITILQVLLQAGYSLDKLVSTPSLAIAFELNGKLQIKRGNFGKKARIFKNGEPAELHSTINPGDIIEIEEPRDAEPVTVKLTEVIKPMEFFLNGVPKKIYPIIYKNGERVEDLEELIQDGDEIQTISPTIEKVFKDNNEVLYFTINNLPYEVVVGTVIVKNDEILENDYRIQEGDLLRTQIKELPKIKDFLDVETEKMVVYLNGEEVVLDREEIIVTCNGNIIDVNQEIKNGSNYTVRKVRKEAQLIDILSSLSLNIDEIKSYDIYINDQRVESFLQKITPGANVRLIIND</sequence>
<dbReference type="OrthoDB" id="9768127at2"/>
<evidence type="ECO:0000256" key="1">
    <source>
        <dbReference type="PROSITE-ProRule" id="PRU00182"/>
    </source>
</evidence>
<evidence type="ECO:0000259" key="2">
    <source>
        <dbReference type="SMART" id="SM00842"/>
    </source>
</evidence>
<organism evidence="3 4">
    <name type="scientific">Defluviitoga tunisiensis</name>
    <dbReference type="NCBI Taxonomy" id="1006576"/>
    <lineage>
        <taxon>Bacteria</taxon>
        <taxon>Thermotogati</taxon>
        <taxon>Thermotogota</taxon>
        <taxon>Thermotogae</taxon>
        <taxon>Petrotogales</taxon>
        <taxon>Petrotogaceae</taxon>
        <taxon>Defluviitoga</taxon>
    </lineage>
</organism>
<dbReference type="RefSeq" id="WP_045087201.1">
    <property type="nucleotide sequence ID" value="NZ_LN824141.1"/>
</dbReference>
<keyword evidence="1" id="KW-0694">RNA-binding</keyword>
<keyword evidence="4" id="KW-1185">Reference proteome</keyword>
<keyword evidence="3" id="KW-0132">Cell division</keyword>
<dbReference type="InterPro" id="IPR050696">
    <property type="entry name" value="FtsA/MreB"/>
</dbReference>
<name>A0A0C7P031_DEFTU</name>